<evidence type="ECO:0000256" key="6">
    <source>
        <dbReference type="SAM" id="Coils"/>
    </source>
</evidence>
<comment type="subcellular location">
    <subcellularLocation>
        <location evidence="1">Nucleus</location>
    </subcellularLocation>
</comment>
<evidence type="ECO:0000256" key="1">
    <source>
        <dbReference type="ARBA" id="ARBA00004123"/>
    </source>
</evidence>
<protein>
    <submittedName>
        <fullName evidence="8">Uncharacterized protein</fullName>
    </submittedName>
</protein>
<keyword evidence="9" id="KW-1185">Reference proteome</keyword>
<evidence type="ECO:0000313" key="9">
    <source>
        <dbReference type="Proteomes" id="UP000631114"/>
    </source>
</evidence>
<dbReference type="EMBL" id="JADFTS010000001">
    <property type="protein sequence ID" value="KAF9626619.1"/>
    <property type="molecule type" value="Genomic_DNA"/>
</dbReference>
<evidence type="ECO:0000256" key="5">
    <source>
        <dbReference type="ARBA" id="ARBA00023242"/>
    </source>
</evidence>
<feature type="region of interest" description="Disordered" evidence="7">
    <location>
        <begin position="1"/>
        <end position="27"/>
    </location>
</feature>
<evidence type="ECO:0000313" key="8">
    <source>
        <dbReference type="EMBL" id="KAF9626619.1"/>
    </source>
</evidence>
<feature type="region of interest" description="Disordered" evidence="7">
    <location>
        <begin position="55"/>
        <end position="105"/>
    </location>
</feature>
<feature type="coiled-coil region" evidence="6">
    <location>
        <begin position="202"/>
        <end position="229"/>
    </location>
</feature>
<dbReference type="InterPro" id="IPR033757">
    <property type="entry name" value="WTAP"/>
</dbReference>
<name>A0A835MGT6_9MAGN</name>
<evidence type="ECO:0000256" key="3">
    <source>
        <dbReference type="ARBA" id="ARBA00022664"/>
    </source>
</evidence>
<comment type="similarity">
    <text evidence="2">Belongs to the fl(2)d family.</text>
</comment>
<keyword evidence="3" id="KW-0507">mRNA processing</keyword>
<keyword evidence="5" id="KW-0539">Nucleus</keyword>
<dbReference type="GO" id="GO:0005634">
    <property type="term" value="C:nucleus"/>
    <property type="evidence" value="ECO:0007669"/>
    <property type="project" value="UniProtKB-SubCell"/>
</dbReference>
<reference evidence="8 9" key="1">
    <citation type="submission" date="2020-10" db="EMBL/GenBank/DDBJ databases">
        <title>The Coptis chinensis genome and diversification of protoberbering-type alkaloids.</title>
        <authorList>
            <person name="Wang B."/>
            <person name="Shu S."/>
            <person name="Song C."/>
            <person name="Liu Y."/>
        </authorList>
    </citation>
    <scope>NUCLEOTIDE SEQUENCE [LARGE SCALE GENOMIC DNA]</scope>
    <source>
        <strain evidence="8">HL-2020</strain>
        <tissue evidence="8">Leaf</tissue>
    </source>
</reference>
<feature type="compositionally biased region" description="Polar residues" evidence="7">
    <location>
        <begin position="79"/>
        <end position="93"/>
    </location>
</feature>
<dbReference type="PANTHER" id="PTHR15217">
    <property type="entry name" value="WILMS' TUMOR 1-ASSOCIATING PROTEIN"/>
    <property type="match status" value="1"/>
</dbReference>
<evidence type="ECO:0000256" key="2">
    <source>
        <dbReference type="ARBA" id="ARBA00010313"/>
    </source>
</evidence>
<evidence type="ECO:0000256" key="4">
    <source>
        <dbReference type="ARBA" id="ARBA00023187"/>
    </source>
</evidence>
<sequence length="345" mass="39133">SAVRDLKSQLKPASVQQYPKSKKFRNKPLEYANELRTLFEGTVANRDNALVSARKKLPIDVPHSEHESSRTDAPGDPTASEQGAQSDIGTSHSSGKRKRKTTSEDVDMKAEVRDLICLIKDQVVSGKAKEGPSLDDCTQVMNELLHGGSINMRVYHGALLKFCECENYRKAFMGMESLEHRIFFLTTMARRLLLDPAIHEEFTRLKTLVEEKEKKVKELQDNVAAVNFTTQSRMGKMLMAKCRTLQEENEEIGALASEGKIHELAMKLASQKSQNAELRSQFEGICNYMEGLTNDVERSNEMVLCLQHSLEEKDAELRRLKLELNQKELKTEKEDDSNDENRLTE</sequence>
<dbReference type="GO" id="GO:0000381">
    <property type="term" value="P:regulation of alternative mRNA splicing, via spliceosome"/>
    <property type="evidence" value="ECO:0007669"/>
    <property type="project" value="InterPro"/>
</dbReference>
<dbReference type="GO" id="GO:0016556">
    <property type="term" value="P:mRNA modification"/>
    <property type="evidence" value="ECO:0007669"/>
    <property type="project" value="InterPro"/>
</dbReference>
<dbReference type="Pfam" id="PF17098">
    <property type="entry name" value="Wtap"/>
    <property type="match status" value="1"/>
</dbReference>
<feature type="region of interest" description="Disordered" evidence="7">
    <location>
        <begin position="325"/>
        <end position="345"/>
    </location>
</feature>
<dbReference type="OrthoDB" id="3366661at2759"/>
<dbReference type="PANTHER" id="PTHR15217:SF0">
    <property type="entry name" value="PRE-MRNA-SPLICING REGULATOR WTAP"/>
    <property type="match status" value="1"/>
</dbReference>
<comment type="caution">
    <text evidence="8">The sequence shown here is derived from an EMBL/GenBank/DDBJ whole genome shotgun (WGS) entry which is preliminary data.</text>
</comment>
<proteinExistence type="inferred from homology"/>
<keyword evidence="4" id="KW-0508">mRNA splicing</keyword>
<feature type="non-terminal residue" evidence="8">
    <location>
        <position position="345"/>
    </location>
</feature>
<accession>A0A835MGT6</accession>
<gene>
    <name evidence="8" type="ORF">IFM89_037412</name>
</gene>
<keyword evidence="6" id="KW-0175">Coiled coil</keyword>
<dbReference type="AlphaFoldDB" id="A0A835MGT6"/>
<dbReference type="GO" id="GO:0006397">
    <property type="term" value="P:mRNA processing"/>
    <property type="evidence" value="ECO:0007669"/>
    <property type="project" value="UniProtKB-KW"/>
</dbReference>
<dbReference type="GO" id="GO:0008380">
    <property type="term" value="P:RNA splicing"/>
    <property type="evidence" value="ECO:0007669"/>
    <property type="project" value="UniProtKB-KW"/>
</dbReference>
<organism evidence="8 9">
    <name type="scientific">Coptis chinensis</name>
    <dbReference type="NCBI Taxonomy" id="261450"/>
    <lineage>
        <taxon>Eukaryota</taxon>
        <taxon>Viridiplantae</taxon>
        <taxon>Streptophyta</taxon>
        <taxon>Embryophyta</taxon>
        <taxon>Tracheophyta</taxon>
        <taxon>Spermatophyta</taxon>
        <taxon>Magnoliopsida</taxon>
        <taxon>Ranunculales</taxon>
        <taxon>Ranunculaceae</taxon>
        <taxon>Coptidoideae</taxon>
        <taxon>Coptis</taxon>
    </lineage>
</organism>
<evidence type="ECO:0000256" key="7">
    <source>
        <dbReference type="SAM" id="MobiDB-lite"/>
    </source>
</evidence>
<dbReference type="Proteomes" id="UP000631114">
    <property type="component" value="Unassembled WGS sequence"/>
</dbReference>